<dbReference type="Proteomes" id="UP001254832">
    <property type="component" value="Unassembled WGS sequence"/>
</dbReference>
<reference evidence="2" key="1">
    <citation type="submission" date="2023-07" db="EMBL/GenBank/DDBJ databases">
        <title>Sorghum-associated microbial communities from plants grown in Nebraska, USA.</title>
        <authorList>
            <person name="Schachtman D."/>
        </authorList>
    </citation>
    <scope>NUCLEOTIDE SEQUENCE</scope>
    <source>
        <strain evidence="2">BE80</strain>
    </source>
</reference>
<evidence type="ECO:0000256" key="1">
    <source>
        <dbReference type="SAM" id="MobiDB-lite"/>
    </source>
</evidence>
<dbReference type="EMBL" id="JAVDTR010000015">
    <property type="protein sequence ID" value="MDR6726214.1"/>
    <property type="molecule type" value="Genomic_DNA"/>
</dbReference>
<name>A0AAP5LT30_PAEAM</name>
<gene>
    <name evidence="2" type="ORF">J2W91_004720</name>
</gene>
<comment type="caution">
    <text evidence="2">The sequence shown here is derived from an EMBL/GenBank/DDBJ whole genome shotgun (WGS) entry which is preliminary data.</text>
</comment>
<organism evidence="2 3">
    <name type="scientific">Paenibacillus amylolyticus</name>
    <dbReference type="NCBI Taxonomy" id="1451"/>
    <lineage>
        <taxon>Bacteria</taxon>
        <taxon>Bacillati</taxon>
        <taxon>Bacillota</taxon>
        <taxon>Bacilli</taxon>
        <taxon>Bacillales</taxon>
        <taxon>Paenibacillaceae</taxon>
        <taxon>Paenibacillus</taxon>
    </lineage>
</organism>
<accession>A0AAP5LT30</accession>
<feature type="compositionally biased region" description="Basic and acidic residues" evidence="1">
    <location>
        <begin position="1"/>
        <end position="20"/>
    </location>
</feature>
<evidence type="ECO:0000313" key="3">
    <source>
        <dbReference type="Proteomes" id="UP001254832"/>
    </source>
</evidence>
<dbReference type="AlphaFoldDB" id="A0AAP5LT30"/>
<evidence type="ECO:0000313" key="2">
    <source>
        <dbReference type="EMBL" id="MDR6726214.1"/>
    </source>
</evidence>
<protein>
    <submittedName>
        <fullName evidence="2">Uncharacterized protein</fullName>
    </submittedName>
</protein>
<feature type="region of interest" description="Disordered" evidence="1">
    <location>
        <begin position="1"/>
        <end position="23"/>
    </location>
</feature>
<proteinExistence type="predicted"/>
<sequence>MLARAEVARQRARRQIEAKRQQQRKLKKRALIYASTKNVLEVINIYVATTHRIPRQQVLNHSNQTDKPYHRVDK</sequence>